<keyword evidence="1" id="KW-1133">Transmembrane helix</keyword>
<name>A0A2P6RKF3_ROSCH</name>
<dbReference type="Gramene" id="PRQ46897">
    <property type="protein sequence ID" value="PRQ46897"/>
    <property type="gene ID" value="RchiOBHm_Chr2g0093941"/>
</dbReference>
<protein>
    <submittedName>
        <fullName evidence="2">Uncharacterized protein</fullName>
    </submittedName>
</protein>
<keyword evidence="3" id="KW-1185">Reference proteome</keyword>
<gene>
    <name evidence="2" type="ORF">RchiOBHm_Chr2g0093941</name>
</gene>
<reference evidence="2 3" key="1">
    <citation type="journal article" date="2018" name="Nat. Genet.">
        <title>The Rosa genome provides new insights in the design of modern roses.</title>
        <authorList>
            <person name="Bendahmane M."/>
        </authorList>
    </citation>
    <scope>NUCLEOTIDE SEQUENCE [LARGE SCALE GENOMIC DNA]</scope>
    <source>
        <strain evidence="3">cv. Old Blush</strain>
    </source>
</reference>
<proteinExistence type="predicted"/>
<evidence type="ECO:0000256" key="1">
    <source>
        <dbReference type="SAM" id="Phobius"/>
    </source>
</evidence>
<evidence type="ECO:0000313" key="2">
    <source>
        <dbReference type="EMBL" id="PRQ46897.1"/>
    </source>
</evidence>
<keyword evidence="1" id="KW-0472">Membrane</keyword>
<comment type="caution">
    <text evidence="2">The sequence shown here is derived from an EMBL/GenBank/DDBJ whole genome shotgun (WGS) entry which is preliminary data.</text>
</comment>
<feature type="transmembrane region" description="Helical" evidence="1">
    <location>
        <begin position="36"/>
        <end position="56"/>
    </location>
</feature>
<dbReference type="EMBL" id="PDCK01000040">
    <property type="protein sequence ID" value="PRQ46897.1"/>
    <property type="molecule type" value="Genomic_DNA"/>
</dbReference>
<dbReference type="Proteomes" id="UP000238479">
    <property type="component" value="Chromosome 2"/>
</dbReference>
<organism evidence="2 3">
    <name type="scientific">Rosa chinensis</name>
    <name type="common">China rose</name>
    <dbReference type="NCBI Taxonomy" id="74649"/>
    <lineage>
        <taxon>Eukaryota</taxon>
        <taxon>Viridiplantae</taxon>
        <taxon>Streptophyta</taxon>
        <taxon>Embryophyta</taxon>
        <taxon>Tracheophyta</taxon>
        <taxon>Spermatophyta</taxon>
        <taxon>Magnoliopsida</taxon>
        <taxon>eudicotyledons</taxon>
        <taxon>Gunneridae</taxon>
        <taxon>Pentapetalae</taxon>
        <taxon>rosids</taxon>
        <taxon>fabids</taxon>
        <taxon>Rosales</taxon>
        <taxon>Rosaceae</taxon>
        <taxon>Rosoideae</taxon>
        <taxon>Rosoideae incertae sedis</taxon>
        <taxon>Rosa</taxon>
    </lineage>
</organism>
<evidence type="ECO:0000313" key="3">
    <source>
        <dbReference type="Proteomes" id="UP000238479"/>
    </source>
</evidence>
<sequence>MDGGGSATRWAGHWSLFSGWREGSHGGVRRPFSLSLGLWLFIAFAVVVAGLGMTLASSQRWGSDGLLDDRAGSLMSTSDLGTRPNAAKVFASMVVWRFGAVQPDLCIGFLVGRMVDTDDGDPDIYTDEGCLSVDDGGAWWPRALSIHFPDHCLSGFGGLWKSFCNGGGSPNGSYYGGGQGGGGSWEVTLMEASRVYATLDCWTPYWLLGWN</sequence>
<dbReference type="AlphaFoldDB" id="A0A2P6RKF3"/>
<accession>A0A2P6RKF3</accession>
<keyword evidence="1" id="KW-0812">Transmembrane</keyword>